<reference evidence="19 20" key="1">
    <citation type="submission" date="2018-03" db="EMBL/GenBank/DDBJ databases">
        <authorList>
            <person name="Guldener U."/>
        </authorList>
    </citation>
    <scope>NUCLEOTIDE SEQUENCE [LARGE SCALE GENOMIC DNA]</scope>
    <source>
        <strain evidence="19 20">DAOM196992</strain>
    </source>
</reference>
<evidence type="ECO:0000256" key="10">
    <source>
        <dbReference type="ARBA" id="ARBA00023146"/>
    </source>
</evidence>
<dbReference type="InterPro" id="IPR033705">
    <property type="entry name" value="Anticodon_Ia_Val"/>
</dbReference>
<keyword evidence="6 14" id="KW-0436">Ligase</keyword>
<evidence type="ECO:0000256" key="4">
    <source>
        <dbReference type="ARBA" id="ARBA00013169"/>
    </source>
</evidence>
<dbReference type="PANTHER" id="PTHR11946:SF109">
    <property type="entry name" value="VALINE--TRNA LIGASE"/>
    <property type="match status" value="1"/>
</dbReference>
<evidence type="ECO:0000256" key="16">
    <source>
        <dbReference type="SAM" id="MobiDB-lite"/>
    </source>
</evidence>
<dbReference type="InterPro" id="IPR037118">
    <property type="entry name" value="Val-tRNA_synth_C_sf"/>
</dbReference>
<comment type="catalytic activity">
    <reaction evidence="13">
        <text>tRNA(Val) + L-valine + ATP = L-valyl-tRNA(Val) + AMP + diphosphate</text>
        <dbReference type="Rhea" id="RHEA:10704"/>
        <dbReference type="Rhea" id="RHEA-COMP:9672"/>
        <dbReference type="Rhea" id="RHEA-COMP:9708"/>
        <dbReference type="ChEBI" id="CHEBI:30616"/>
        <dbReference type="ChEBI" id="CHEBI:33019"/>
        <dbReference type="ChEBI" id="CHEBI:57762"/>
        <dbReference type="ChEBI" id="CHEBI:78442"/>
        <dbReference type="ChEBI" id="CHEBI:78537"/>
        <dbReference type="ChEBI" id="CHEBI:456215"/>
        <dbReference type="EC" id="6.1.1.9"/>
    </reaction>
</comment>
<feature type="region of interest" description="Disordered" evidence="16">
    <location>
        <begin position="1"/>
        <end position="109"/>
    </location>
</feature>
<gene>
    <name evidence="19" type="ORF">PSFLO_05418</name>
</gene>
<dbReference type="Gene3D" id="3.40.50.620">
    <property type="entry name" value="HUPs"/>
    <property type="match status" value="2"/>
</dbReference>
<dbReference type="CDD" id="cd07962">
    <property type="entry name" value="Anticodon_Ia_Val"/>
    <property type="match status" value="1"/>
</dbReference>
<dbReference type="InterPro" id="IPR002303">
    <property type="entry name" value="Valyl-tRNA_ligase"/>
</dbReference>
<dbReference type="GO" id="GO:0005829">
    <property type="term" value="C:cytosol"/>
    <property type="evidence" value="ECO:0007669"/>
    <property type="project" value="TreeGrafter"/>
</dbReference>
<dbReference type="FunFam" id="3.90.740.10:FF:000005">
    <property type="entry name" value="Valine--tRNA ligase, mitochondrial"/>
    <property type="match status" value="1"/>
</dbReference>
<dbReference type="Pfam" id="PF00133">
    <property type="entry name" value="tRNA-synt_1"/>
    <property type="match status" value="1"/>
</dbReference>
<feature type="compositionally biased region" description="Basic and acidic residues" evidence="16">
    <location>
        <begin position="52"/>
        <end position="70"/>
    </location>
</feature>
<dbReference type="GO" id="GO:0005739">
    <property type="term" value="C:mitochondrion"/>
    <property type="evidence" value="ECO:0007669"/>
    <property type="project" value="UniProtKB-SubCell"/>
</dbReference>
<keyword evidence="15" id="KW-0175">Coiled coil</keyword>
<dbReference type="OrthoDB" id="629407at2759"/>
<organism evidence="19 20">
    <name type="scientific">Pseudozyma flocculosa</name>
    <dbReference type="NCBI Taxonomy" id="84751"/>
    <lineage>
        <taxon>Eukaryota</taxon>
        <taxon>Fungi</taxon>
        <taxon>Dikarya</taxon>
        <taxon>Basidiomycota</taxon>
        <taxon>Ustilaginomycotina</taxon>
        <taxon>Ustilaginomycetes</taxon>
        <taxon>Ustilaginales</taxon>
        <taxon>Ustilaginaceae</taxon>
        <taxon>Pseudozyma</taxon>
    </lineage>
</organism>
<dbReference type="InterPro" id="IPR009080">
    <property type="entry name" value="tRNAsynth_Ia_anticodon-bd"/>
</dbReference>
<keyword evidence="7 14" id="KW-0547">Nucleotide-binding</keyword>
<evidence type="ECO:0000313" key="20">
    <source>
        <dbReference type="Proteomes" id="UP000323386"/>
    </source>
</evidence>
<dbReference type="EC" id="6.1.1.9" evidence="4"/>
<dbReference type="InterPro" id="IPR013155">
    <property type="entry name" value="M/V/L/I-tRNA-synth_anticd-bd"/>
</dbReference>
<dbReference type="PRINTS" id="PR00986">
    <property type="entry name" value="TRNASYNTHVAL"/>
</dbReference>
<dbReference type="SUPFAM" id="SSF47323">
    <property type="entry name" value="Anticodon-binding domain of a subclass of class I aminoacyl-tRNA synthetases"/>
    <property type="match status" value="1"/>
</dbReference>
<feature type="compositionally biased region" description="Basic and acidic residues" evidence="16">
    <location>
        <begin position="82"/>
        <end position="95"/>
    </location>
</feature>
<evidence type="ECO:0000256" key="2">
    <source>
        <dbReference type="ARBA" id="ARBA00004496"/>
    </source>
</evidence>
<dbReference type="Gene3D" id="1.10.730.10">
    <property type="entry name" value="Isoleucyl-tRNA Synthetase, Domain 1"/>
    <property type="match status" value="1"/>
</dbReference>
<feature type="domain" description="Aminoacyl-tRNA synthetase class Ia" evidence="17">
    <location>
        <begin position="126"/>
        <end position="753"/>
    </location>
</feature>
<feature type="compositionally biased region" description="Low complexity" evidence="16">
    <location>
        <begin position="1"/>
        <end position="34"/>
    </location>
</feature>
<dbReference type="GO" id="GO:0006438">
    <property type="term" value="P:valyl-tRNA aminoacylation"/>
    <property type="evidence" value="ECO:0007669"/>
    <property type="project" value="InterPro"/>
</dbReference>
<dbReference type="FunFam" id="1.10.730.10:FF:000009">
    <property type="entry name" value="Valine--tRNA ligase, mitochondrial"/>
    <property type="match status" value="1"/>
</dbReference>
<dbReference type="PANTHER" id="PTHR11946">
    <property type="entry name" value="VALYL-TRNA SYNTHETASES"/>
    <property type="match status" value="1"/>
</dbReference>
<dbReference type="SUPFAM" id="SSF50677">
    <property type="entry name" value="ValRS/IleRS/LeuRS editing domain"/>
    <property type="match status" value="1"/>
</dbReference>
<evidence type="ECO:0000256" key="13">
    <source>
        <dbReference type="ARBA" id="ARBA00047552"/>
    </source>
</evidence>
<evidence type="ECO:0000256" key="12">
    <source>
        <dbReference type="ARBA" id="ARBA00040837"/>
    </source>
</evidence>
<evidence type="ECO:0000313" key="19">
    <source>
        <dbReference type="EMBL" id="SPO39937.1"/>
    </source>
</evidence>
<dbReference type="EMBL" id="OOIP01000016">
    <property type="protein sequence ID" value="SPO39937.1"/>
    <property type="molecule type" value="Genomic_DNA"/>
</dbReference>
<keyword evidence="20" id="KW-1185">Reference proteome</keyword>
<dbReference type="InterPro" id="IPR001412">
    <property type="entry name" value="aa-tRNA-synth_I_CS"/>
</dbReference>
<feature type="compositionally biased region" description="Low complexity" evidence="16">
    <location>
        <begin position="72"/>
        <end position="81"/>
    </location>
</feature>
<keyword evidence="5" id="KW-0963">Cytoplasm</keyword>
<evidence type="ECO:0000256" key="6">
    <source>
        <dbReference type="ARBA" id="ARBA00022598"/>
    </source>
</evidence>
<accession>A0A5C3F884</accession>
<feature type="domain" description="Methionyl/Valyl/Leucyl/Isoleucyl-tRNA synthetase anticodon-binding" evidence="18">
    <location>
        <begin position="798"/>
        <end position="942"/>
    </location>
</feature>
<keyword evidence="8 14" id="KW-0067">ATP-binding</keyword>
<keyword evidence="9 14" id="KW-0648">Protein biosynthesis</keyword>
<evidence type="ECO:0000256" key="11">
    <source>
        <dbReference type="ARBA" id="ARBA00029936"/>
    </source>
</evidence>
<dbReference type="NCBIfam" id="TIGR00422">
    <property type="entry name" value="valS"/>
    <property type="match status" value="1"/>
</dbReference>
<dbReference type="Gene3D" id="1.10.287.380">
    <property type="entry name" value="Valyl-tRNA synthetase, C-terminal domain"/>
    <property type="match status" value="1"/>
</dbReference>
<dbReference type="InterPro" id="IPR014729">
    <property type="entry name" value="Rossmann-like_a/b/a_fold"/>
</dbReference>
<sequence length="1080" mass="121247">MSSTPAPAAEAQPPKEQPPQQKAPADASAAEDAPLGPDGQPMTKSAQKKAAKLAEKAAKQAAKDALKAERGANQAANNAAAPKKEKVKKEVKQEPEWVNNTQPGDKKDLSAPMENGYNPQHVEQSWFQWWEKQNFYRPAEPTESDPYDPAKTFVVPAPPPNVTGSLHIGHALTISIQDTLIRWHRMKGFRVLFNPGYDHAGIATQSVVEKRIAKLEGKTRYDYGREAFLEKVFDWKDEYQARIANQMRRLGASYDFTREAFTMDKPRSKAVTEAFCRLHEDGIIYRANRLVNWCVKLNTTLSNLEVDQKQLNGRTLMNVPGYPANERVEFGVIVSFAYQIEGTDERIVVATTRPETMLGDTAVAVHPNDDRYKHLHGKMLVHPFVPGRKVPIVADAIVVDMEFGTGAVKITPAHDPNDYEVGVRHKLEFINILNDDGTLNDNAGEQFKGMKRFHARRAVVDALKERGLYVETKDNPMTVPICSRSGDVIEPIMKPQWWVNCKPLAAAVVERVKAGEMTIVPAQSEREFFRWMDNIQDWCISRQLWWGHRCPAYFVNIEGKQQDRNDASQWVVGRTAEEAQARAEKLAGGAKFTVEQDDDVLDTWFSSGLWPFSIMGWPDKTDDLKHFYPSSLLETGWDILFFWVARMAMLGVYLTGSVPFREVFCHAMVRDAHGRKMSKSLGNVIDPIDVIEGIALEGLQQKLREGNLDEKEIVKAAQGQKKDFPKGIPQCGTDALRFALCAYTSAGRDINLDILRVEGYRKFCNKLWNATKFALMKLEGGFQPAADERPTGHESLVEKWILHKLNAAARDVNQQLAERNFMAATTTVYNFWLYELCDVYIEAIKPVTDPSSADERARVSAQNTLYTCLDAGLKLLHPFMPFVTEELWQRLPKRANETAESISLAAYPQAIEQRDDARAEAAFDDVFAAVRAVRGMASDYGLLSKVQVYLESSEAARTEVLRSQSDVVMTLVKGCQSVEVTSDASSIPAGCAVSSISPSLNAHLMLRGLVNIDQELGKIEKKLEINRQAIEKTEAPMKRETEWSKTPEEVRKAAEERLAALRAEREAMEAAQKQFESIRE</sequence>
<dbReference type="InterPro" id="IPR002300">
    <property type="entry name" value="aa-tRNA-synth_Ia"/>
</dbReference>
<evidence type="ECO:0000256" key="5">
    <source>
        <dbReference type="ARBA" id="ARBA00022490"/>
    </source>
</evidence>
<comment type="similarity">
    <text evidence="3 14">Belongs to the class-I aminoacyl-tRNA synthetase family.</text>
</comment>
<protein>
    <recommendedName>
        <fullName evidence="12">Valine--tRNA ligase, mitochondrial</fullName>
        <ecNumber evidence="4">6.1.1.9</ecNumber>
    </recommendedName>
    <alternativeName>
        <fullName evidence="11">Valyl-tRNA synthetase</fullName>
    </alternativeName>
</protein>
<dbReference type="SUPFAM" id="SSF52374">
    <property type="entry name" value="Nucleotidylyl transferase"/>
    <property type="match status" value="1"/>
</dbReference>
<keyword evidence="10 14" id="KW-0030">Aminoacyl-tRNA synthetase</keyword>
<dbReference type="Pfam" id="PF08264">
    <property type="entry name" value="Anticodon_1"/>
    <property type="match status" value="1"/>
</dbReference>
<dbReference type="Proteomes" id="UP000323386">
    <property type="component" value="Unassembled WGS sequence"/>
</dbReference>
<dbReference type="GO" id="GO:0002161">
    <property type="term" value="F:aminoacyl-tRNA deacylase activity"/>
    <property type="evidence" value="ECO:0007669"/>
    <property type="project" value="InterPro"/>
</dbReference>
<evidence type="ECO:0000256" key="9">
    <source>
        <dbReference type="ARBA" id="ARBA00022917"/>
    </source>
</evidence>
<dbReference type="GO" id="GO:0005524">
    <property type="term" value="F:ATP binding"/>
    <property type="evidence" value="ECO:0007669"/>
    <property type="project" value="UniProtKB-KW"/>
</dbReference>
<dbReference type="InterPro" id="IPR009008">
    <property type="entry name" value="Val/Leu/Ile-tRNA-synth_edit"/>
</dbReference>
<dbReference type="FunFam" id="3.40.50.620:FF:000078">
    <property type="entry name" value="Valine--tRNA ligase, mitochondrial"/>
    <property type="match status" value="1"/>
</dbReference>
<evidence type="ECO:0000256" key="8">
    <source>
        <dbReference type="ARBA" id="ARBA00022840"/>
    </source>
</evidence>
<evidence type="ECO:0000256" key="15">
    <source>
        <dbReference type="SAM" id="Coils"/>
    </source>
</evidence>
<feature type="coiled-coil region" evidence="15">
    <location>
        <begin position="1051"/>
        <end position="1078"/>
    </location>
</feature>
<evidence type="ECO:0000256" key="1">
    <source>
        <dbReference type="ARBA" id="ARBA00004173"/>
    </source>
</evidence>
<evidence type="ECO:0000256" key="7">
    <source>
        <dbReference type="ARBA" id="ARBA00022741"/>
    </source>
</evidence>
<evidence type="ECO:0000256" key="14">
    <source>
        <dbReference type="RuleBase" id="RU363035"/>
    </source>
</evidence>
<comment type="subcellular location">
    <subcellularLocation>
        <location evidence="2">Cytoplasm</location>
    </subcellularLocation>
    <subcellularLocation>
        <location evidence="1">Mitochondrion</location>
    </subcellularLocation>
</comment>
<dbReference type="CDD" id="cd00817">
    <property type="entry name" value="ValRS_core"/>
    <property type="match status" value="1"/>
</dbReference>
<dbReference type="Gene3D" id="3.90.740.10">
    <property type="entry name" value="Valyl/Leucyl/Isoleucyl-tRNA synthetase, editing domain"/>
    <property type="match status" value="1"/>
</dbReference>
<dbReference type="GO" id="GO:0004832">
    <property type="term" value="F:valine-tRNA ligase activity"/>
    <property type="evidence" value="ECO:0007669"/>
    <property type="project" value="UniProtKB-EC"/>
</dbReference>
<evidence type="ECO:0000259" key="18">
    <source>
        <dbReference type="Pfam" id="PF08264"/>
    </source>
</evidence>
<dbReference type="AlphaFoldDB" id="A0A5C3F884"/>
<dbReference type="PROSITE" id="PS00178">
    <property type="entry name" value="AA_TRNA_LIGASE_I"/>
    <property type="match status" value="1"/>
</dbReference>
<dbReference type="HAMAP" id="MF_02004">
    <property type="entry name" value="Val_tRNA_synth_type1"/>
    <property type="match status" value="1"/>
</dbReference>
<evidence type="ECO:0000259" key="17">
    <source>
        <dbReference type="Pfam" id="PF00133"/>
    </source>
</evidence>
<dbReference type="FunFam" id="3.40.50.620:FF:000020">
    <property type="entry name" value="Valine--tRNA ligase, mitochondrial"/>
    <property type="match status" value="1"/>
</dbReference>
<proteinExistence type="inferred from homology"/>
<evidence type="ECO:0000256" key="3">
    <source>
        <dbReference type="ARBA" id="ARBA00005594"/>
    </source>
</evidence>
<dbReference type="NCBIfam" id="NF004349">
    <property type="entry name" value="PRK05729.1"/>
    <property type="match status" value="1"/>
</dbReference>
<name>A0A5C3F884_9BASI</name>